<dbReference type="Gramene" id="Psat5g064760.1">
    <property type="protein sequence ID" value="Psat5g064760.1.cds"/>
    <property type="gene ID" value="Psat5g064760"/>
</dbReference>
<protein>
    <recommendedName>
        <fullName evidence="2">Alginate lyase 2 domain-containing protein</fullName>
    </recommendedName>
</protein>
<sequence>MKPSSFRRKKITSHFPPQKKMPLLKLLLTSLMLLIIHQTSITSSPLDLTQGFTPISLDNSNFVVQKPYNIPINQRYIFTNGVHQFWIYPSDKPFTNETNTQPRTEIRISGHDYTCGIWQFEGYGCIPSGTTGVCIMQVFGGSPYATTTQLRIYNGSLTYYESPVLSQNMYDRWFKVNVIHDVGANNVKVYVDGDLTYDGVGRGANTHYFKFGVYLQNDPSSCAESWWKDIKVLRK</sequence>
<dbReference type="OrthoDB" id="4221926at2759"/>
<dbReference type="PANTHER" id="PTHR33681:SF4">
    <property type="entry name" value="OS12G0171100 PROTEIN"/>
    <property type="match status" value="1"/>
</dbReference>
<organism evidence="3 4">
    <name type="scientific">Pisum sativum</name>
    <name type="common">Garden pea</name>
    <name type="synonym">Lathyrus oleraceus</name>
    <dbReference type="NCBI Taxonomy" id="3888"/>
    <lineage>
        <taxon>Eukaryota</taxon>
        <taxon>Viridiplantae</taxon>
        <taxon>Streptophyta</taxon>
        <taxon>Embryophyta</taxon>
        <taxon>Tracheophyta</taxon>
        <taxon>Spermatophyta</taxon>
        <taxon>Magnoliopsida</taxon>
        <taxon>eudicotyledons</taxon>
        <taxon>Gunneridae</taxon>
        <taxon>Pentapetalae</taxon>
        <taxon>rosids</taxon>
        <taxon>fabids</taxon>
        <taxon>Fabales</taxon>
        <taxon>Fabaceae</taxon>
        <taxon>Papilionoideae</taxon>
        <taxon>50 kb inversion clade</taxon>
        <taxon>NPAAA clade</taxon>
        <taxon>Hologalegina</taxon>
        <taxon>IRL clade</taxon>
        <taxon>Fabeae</taxon>
        <taxon>Lathyrus</taxon>
    </lineage>
</organism>
<dbReference type="EMBL" id="JAMSHJ010000005">
    <property type="protein sequence ID" value="KAI5405122.1"/>
    <property type="molecule type" value="Genomic_DNA"/>
</dbReference>
<dbReference type="AlphaFoldDB" id="A0A9D4WP25"/>
<keyword evidence="1" id="KW-0732">Signal</keyword>
<dbReference type="InterPro" id="IPR014895">
    <property type="entry name" value="Alginate_lyase_2"/>
</dbReference>
<dbReference type="Gramene" id="Psat05G0205100-T1">
    <property type="protein sequence ID" value="KAI5405122.1"/>
    <property type="gene ID" value="KIW84_052051"/>
</dbReference>
<dbReference type="Gene3D" id="2.60.120.200">
    <property type="match status" value="1"/>
</dbReference>
<comment type="caution">
    <text evidence="3">The sequence shown here is derived from an EMBL/GenBank/DDBJ whole genome shotgun (WGS) entry which is preliminary data.</text>
</comment>
<reference evidence="3 4" key="1">
    <citation type="journal article" date="2022" name="Nat. Genet.">
        <title>Improved pea reference genome and pan-genome highlight genomic features and evolutionary characteristics.</title>
        <authorList>
            <person name="Yang T."/>
            <person name="Liu R."/>
            <person name="Luo Y."/>
            <person name="Hu S."/>
            <person name="Wang D."/>
            <person name="Wang C."/>
            <person name="Pandey M.K."/>
            <person name="Ge S."/>
            <person name="Xu Q."/>
            <person name="Li N."/>
            <person name="Li G."/>
            <person name="Huang Y."/>
            <person name="Saxena R.K."/>
            <person name="Ji Y."/>
            <person name="Li M."/>
            <person name="Yan X."/>
            <person name="He Y."/>
            <person name="Liu Y."/>
            <person name="Wang X."/>
            <person name="Xiang C."/>
            <person name="Varshney R.K."/>
            <person name="Ding H."/>
            <person name="Gao S."/>
            <person name="Zong X."/>
        </authorList>
    </citation>
    <scope>NUCLEOTIDE SEQUENCE [LARGE SCALE GENOMIC DNA]</scope>
    <source>
        <strain evidence="3 4">cv. Zhongwan 6</strain>
    </source>
</reference>
<gene>
    <name evidence="3" type="ORF">KIW84_052051</name>
</gene>
<keyword evidence="4" id="KW-1185">Reference proteome</keyword>
<dbReference type="Proteomes" id="UP001058974">
    <property type="component" value="Chromosome 5"/>
</dbReference>
<dbReference type="InterPro" id="IPR013320">
    <property type="entry name" value="ConA-like_dom_sf"/>
</dbReference>
<name>A0A9D4WP25_PEA</name>
<feature type="chain" id="PRO_5039227891" description="Alginate lyase 2 domain-containing protein" evidence="1">
    <location>
        <begin position="43"/>
        <end position="235"/>
    </location>
</feature>
<evidence type="ECO:0000259" key="2">
    <source>
        <dbReference type="Pfam" id="PF08787"/>
    </source>
</evidence>
<evidence type="ECO:0000313" key="4">
    <source>
        <dbReference type="Proteomes" id="UP001058974"/>
    </source>
</evidence>
<dbReference type="PANTHER" id="PTHR33681">
    <property type="entry name" value="BINDING PROTEIN, PUTATIVE, EXPRESSED-RELATED"/>
    <property type="match status" value="1"/>
</dbReference>
<dbReference type="SUPFAM" id="SSF49899">
    <property type="entry name" value="Concanavalin A-like lectins/glucanases"/>
    <property type="match status" value="1"/>
</dbReference>
<feature type="domain" description="Alginate lyase 2" evidence="2">
    <location>
        <begin position="58"/>
        <end position="232"/>
    </location>
</feature>
<evidence type="ECO:0000313" key="3">
    <source>
        <dbReference type="EMBL" id="KAI5405122.1"/>
    </source>
</evidence>
<evidence type="ECO:0000256" key="1">
    <source>
        <dbReference type="SAM" id="SignalP"/>
    </source>
</evidence>
<proteinExistence type="predicted"/>
<feature type="signal peptide" evidence="1">
    <location>
        <begin position="1"/>
        <end position="42"/>
    </location>
</feature>
<accession>A0A9D4WP25</accession>
<dbReference type="Pfam" id="PF08787">
    <property type="entry name" value="Alginate_lyase2"/>
    <property type="match status" value="1"/>
</dbReference>